<name>A0ABY7TG29_9SPHN</name>
<evidence type="ECO:0000313" key="2">
    <source>
        <dbReference type="EMBL" id="WCT72183.1"/>
    </source>
</evidence>
<accession>A0ABY7TG29</accession>
<sequence>MPSDMLEVIRGEGFATVAFNRPERLNALLPEMLAAFDEAMADLDADPSVEVVILTGRGRAFCAGLDVDMLKAHGSIAIAGFNPARTISAWRGPVIAAINGPAVTGGFEITVACDIILAAESARFVDTHSRVGLFPGWGLSARLQRAIGIYRAKELELTGRSLSAREAADWGLANRVVPDADLLDIAEAMALSIVSGVKGIAAPTKELIDGGSLLPLEGALAYERDFAKRNRERAGGDLRFDHVGSSRAHAG</sequence>
<dbReference type="InterPro" id="IPR029045">
    <property type="entry name" value="ClpP/crotonase-like_dom_sf"/>
</dbReference>
<dbReference type="Gene3D" id="3.90.226.10">
    <property type="entry name" value="2-enoyl-CoA Hydratase, Chain A, domain 1"/>
    <property type="match status" value="1"/>
</dbReference>
<dbReference type="InterPro" id="IPR001753">
    <property type="entry name" value="Enoyl-CoA_hydra/iso"/>
</dbReference>
<reference evidence="2 3" key="1">
    <citation type="submission" date="2023-02" db="EMBL/GenBank/DDBJ databases">
        <title>Genome sequence of Sphingomonas naphthae.</title>
        <authorList>
            <person name="Kim S."/>
            <person name="Heo J."/>
            <person name="Kwon S.-W."/>
        </authorList>
    </citation>
    <scope>NUCLEOTIDE SEQUENCE [LARGE SCALE GENOMIC DNA]</scope>
    <source>
        <strain evidence="2 3">KACC 18716</strain>
    </source>
</reference>
<dbReference type="Pfam" id="PF00378">
    <property type="entry name" value="ECH_1"/>
    <property type="match status" value="1"/>
</dbReference>
<gene>
    <name evidence="2" type="ORF">PQ455_11070</name>
</gene>
<dbReference type="SUPFAM" id="SSF52096">
    <property type="entry name" value="ClpP/crotonase"/>
    <property type="match status" value="1"/>
</dbReference>
<comment type="similarity">
    <text evidence="1">Belongs to the enoyl-CoA hydratase/isomerase family.</text>
</comment>
<evidence type="ECO:0000313" key="3">
    <source>
        <dbReference type="Proteomes" id="UP001220395"/>
    </source>
</evidence>
<protein>
    <submittedName>
        <fullName evidence="2">Enoyl-CoA hydratase-related protein</fullName>
    </submittedName>
</protein>
<keyword evidence="3" id="KW-1185">Reference proteome</keyword>
<dbReference type="Proteomes" id="UP001220395">
    <property type="component" value="Chromosome"/>
</dbReference>
<evidence type="ECO:0000256" key="1">
    <source>
        <dbReference type="ARBA" id="ARBA00005254"/>
    </source>
</evidence>
<dbReference type="EMBL" id="CP117411">
    <property type="protein sequence ID" value="WCT72183.1"/>
    <property type="molecule type" value="Genomic_DNA"/>
</dbReference>
<dbReference type="CDD" id="cd06558">
    <property type="entry name" value="crotonase-like"/>
    <property type="match status" value="1"/>
</dbReference>
<organism evidence="2 3">
    <name type="scientific">Sphingomonas naphthae</name>
    <dbReference type="NCBI Taxonomy" id="1813468"/>
    <lineage>
        <taxon>Bacteria</taxon>
        <taxon>Pseudomonadati</taxon>
        <taxon>Pseudomonadota</taxon>
        <taxon>Alphaproteobacteria</taxon>
        <taxon>Sphingomonadales</taxon>
        <taxon>Sphingomonadaceae</taxon>
        <taxon>Sphingomonas</taxon>
    </lineage>
</organism>
<dbReference type="PANTHER" id="PTHR43802">
    <property type="entry name" value="ENOYL-COA HYDRATASE"/>
    <property type="match status" value="1"/>
</dbReference>
<dbReference type="PANTHER" id="PTHR43802:SF1">
    <property type="entry name" value="IP11341P-RELATED"/>
    <property type="match status" value="1"/>
</dbReference>
<proteinExistence type="inferred from homology"/>
<dbReference type="RefSeq" id="WP_273686137.1">
    <property type="nucleotide sequence ID" value="NZ_CP117411.1"/>
</dbReference>